<organism evidence="6 7">
    <name type="scientific">Sulfurovum xiamenensis</name>
    <dbReference type="NCBI Taxonomy" id="3019066"/>
    <lineage>
        <taxon>Bacteria</taxon>
        <taxon>Pseudomonadati</taxon>
        <taxon>Campylobacterota</taxon>
        <taxon>Epsilonproteobacteria</taxon>
        <taxon>Campylobacterales</taxon>
        <taxon>Sulfurovaceae</taxon>
        <taxon>Sulfurovum</taxon>
    </lineage>
</organism>
<dbReference type="Proteomes" id="UP001169066">
    <property type="component" value="Unassembled WGS sequence"/>
</dbReference>
<keyword evidence="1" id="KW-0540">Nuclease</keyword>
<evidence type="ECO:0000256" key="4">
    <source>
        <dbReference type="SAM" id="MobiDB-lite"/>
    </source>
</evidence>
<reference evidence="6" key="1">
    <citation type="submission" date="2023-01" db="EMBL/GenBank/DDBJ databases">
        <title>Sulfurovum sp. XTW-4 genome assembly.</title>
        <authorList>
            <person name="Wang J."/>
        </authorList>
    </citation>
    <scope>NUCLEOTIDE SEQUENCE</scope>
    <source>
        <strain evidence="6">XTW-4</strain>
    </source>
</reference>
<dbReference type="SUPFAM" id="SSF52980">
    <property type="entry name" value="Restriction endonuclease-like"/>
    <property type="match status" value="2"/>
</dbReference>
<dbReference type="Gene3D" id="3.40.600.10">
    <property type="entry name" value="DNA mismatch repair MutH/Restriction endonuclease, type II"/>
    <property type="match status" value="2"/>
</dbReference>
<evidence type="ECO:0000313" key="7">
    <source>
        <dbReference type="Proteomes" id="UP001169066"/>
    </source>
</evidence>
<dbReference type="Pfam" id="PF02976">
    <property type="entry name" value="MutH"/>
    <property type="match status" value="1"/>
</dbReference>
<dbReference type="EMBL" id="JAQIBC010000010">
    <property type="protein sequence ID" value="MDM5264571.1"/>
    <property type="molecule type" value="Genomic_DNA"/>
</dbReference>
<dbReference type="SMART" id="SM00927">
    <property type="entry name" value="MutH"/>
    <property type="match status" value="1"/>
</dbReference>
<comment type="caution">
    <text evidence="6">The sequence shown here is derived from an EMBL/GenBank/DDBJ whole genome shotgun (WGS) entry which is preliminary data.</text>
</comment>
<dbReference type="InterPro" id="IPR011335">
    <property type="entry name" value="Restrct_endonuc-II-like"/>
</dbReference>
<dbReference type="RefSeq" id="WP_289402475.1">
    <property type="nucleotide sequence ID" value="NZ_JAQIBC010000010.1"/>
</dbReference>
<evidence type="ECO:0000259" key="5">
    <source>
        <dbReference type="SMART" id="SM00927"/>
    </source>
</evidence>
<dbReference type="InterPro" id="IPR011337">
    <property type="entry name" value="DNA_rep_MutH/RE_typeII_Sau3AI"/>
</dbReference>
<evidence type="ECO:0000256" key="2">
    <source>
        <dbReference type="ARBA" id="ARBA00022759"/>
    </source>
</evidence>
<dbReference type="CDD" id="cd22355">
    <property type="entry name" value="Sau3AI_C"/>
    <property type="match status" value="1"/>
</dbReference>
<accession>A0ABT7QU08</accession>
<keyword evidence="7" id="KW-1185">Reference proteome</keyword>
<keyword evidence="2 6" id="KW-0255">Endonuclease</keyword>
<gene>
    <name evidence="6" type="ORF">PF327_10235</name>
</gene>
<evidence type="ECO:0000313" key="6">
    <source>
        <dbReference type="EMBL" id="MDM5264571.1"/>
    </source>
</evidence>
<feature type="domain" description="DNA mismatch repair MutH/Type II restriction enzyme Sau3AI" evidence="5">
    <location>
        <begin position="61"/>
        <end position="167"/>
    </location>
</feature>
<evidence type="ECO:0000256" key="1">
    <source>
        <dbReference type="ARBA" id="ARBA00022722"/>
    </source>
</evidence>
<evidence type="ECO:0000256" key="3">
    <source>
        <dbReference type="ARBA" id="ARBA00022801"/>
    </source>
</evidence>
<dbReference type="NCBIfam" id="NF040973">
    <property type="entry name" value="restrict_Sau3AI"/>
    <property type="match status" value="1"/>
</dbReference>
<sequence>MIRNYDDTSIDSIVQYSSSFIDKSFSDVLSEKELDIISNEINQYKNNRKGHFGDLVEKYLFGIENNSDSAPDFSKVGVELKTTPLKKHPKKVYVAKERLVFSMINYMNIINEEWESSSFLKKNKLLLLMFYLYEKDIDLSTYEFKLIHLLDLLSETSKEDIAQIQQDWKTIVNKIKAGEAHLLSEGDTAYLGAATKASTSKSRRPQPNSDKPAKPRAFSLKQSYLNSLIQKYLGKEDRETFSLFDDKSLPKTIEENIHSRFAPYIGCTNTDIEKELEIFYEKRPKSHRRLLVNRILGTNSNKIEELEKADITLRVIALEPSGVLKESISFPKFDYLTIVDELWEESAFYEQLTTKRFLFVVFRKQKDGNAILEKIKFWNFPMKDIHEAQLVWEETVKRIKAHKADALPGIKDSPSVHVRPHARDSKDTIPTGYGTYEVKKSFWLNAKYIQKQLED</sequence>
<feature type="compositionally biased region" description="Polar residues" evidence="4">
    <location>
        <begin position="196"/>
        <end position="209"/>
    </location>
</feature>
<dbReference type="InterPro" id="IPR037057">
    <property type="entry name" value="DNA_rep_MutH/T2_RE_sf"/>
</dbReference>
<name>A0ABT7QU08_9BACT</name>
<feature type="region of interest" description="Disordered" evidence="4">
    <location>
        <begin position="195"/>
        <end position="215"/>
    </location>
</feature>
<dbReference type="CDD" id="cd22356">
    <property type="entry name" value="Sau3AI_N-like"/>
    <property type="match status" value="1"/>
</dbReference>
<protein>
    <submittedName>
        <fullName evidence="6">Sau3AI family type II restriction endonuclease</fullName>
    </submittedName>
</protein>
<proteinExistence type="predicted"/>
<keyword evidence="3" id="KW-0378">Hydrolase</keyword>
<dbReference type="GO" id="GO:0004519">
    <property type="term" value="F:endonuclease activity"/>
    <property type="evidence" value="ECO:0007669"/>
    <property type="project" value="UniProtKB-KW"/>
</dbReference>